<proteinExistence type="predicted"/>
<organism evidence="2 3">
    <name type="scientific">Mycena metata</name>
    <dbReference type="NCBI Taxonomy" id="1033252"/>
    <lineage>
        <taxon>Eukaryota</taxon>
        <taxon>Fungi</taxon>
        <taxon>Dikarya</taxon>
        <taxon>Basidiomycota</taxon>
        <taxon>Agaricomycotina</taxon>
        <taxon>Agaricomycetes</taxon>
        <taxon>Agaricomycetidae</taxon>
        <taxon>Agaricales</taxon>
        <taxon>Marasmiineae</taxon>
        <taxon>Mycenaceae</taxon>
        <taxon>Mycena</taxon>
    </lineage>
</organism>
<feature type="region of interest" description="Disordered" evidence="1">
    <location>
        <begin position="110"/>
        <end position="130"/>
    </location>
</feature>
<accession>A0AAD7MXG6</accession>
<dbReference type="AlphaFoldDB" id="A0AAD7MXG6"/>
<evidence type="ECO:0000313" key="2">
    <source>
        <dbReference type="EMBL" id="KAJ7736834.1"/>
    </source>
</evidence>
<gene>
    <name evidence="2" type="ORF">B0H16DRAFT_1466438</name>
</gene>
<keyword evidence="3" id="KW-1185">Reference proteome</keyword>
<protein>
    <submittedName>
        <fullName evidence="2">Uncharacterized protein</fullName>
    </submittedName>
</protein>
<comment type="caution">
    <text evidence="2">The sequence shown here is derived from an EMBL/GenBank/DDBJ whole genome shotgun (WGS) entry which is preliminary data.</text>
</comment>
<feature type="compositionally biased region" description="Basic and acidic residues" evidence="1">
    <location>
        <begin position="222"/>
        <end position="235"/>
    </location>
</feature>
<evidence type="ECO:0000256" key="1">
    <source>
        <dbReference type="SAM" id="MobiDB-lite"/>
    </source>
</evidence>
<reference evidence="2" key="1">
    <citation type="submission" date="2023-03" db="EMBL/GenBank/DDBJ databases">
        <title>Massive genome expansion in bonnet fungi (Mycena s.s.) driven by repeated elements and novel gene families across ecological guilds.</title>
        <authorList>
            <consortium name="Lawrence Berkeley National Laboratory"/>
            <person name="Harder C.B."/>
            <person name="Miyauchi S."/>
            <person name="Viragh M."/>
            <person name="Kuo A."/>
            <person name="Thoen E."/>
            <person name="Andreopoulos B."/>
            <person name="Lu D."/>
            <person name="Skrede I."/>
            <person name="Drula E."/>
            <person name="Henrissat B."/>
            <person name="Morin E."/>
            <person name="Kohler A."/>
            <person name="Barry K."/>
            <person name="LaButti K."/>
            <person name="Morin E."/>
            <person name="Salamov A."/>
            <person name="Lipzen A."/>
            <person name="Mereny Z."/>
            <person name="Hegedus B."/>
            <person name="Baldrian P."/>
            <person name="Stursova M."/>
            <person name="Weitz H."/>
            <person name="Taylor A."/>
            <person name="Grigoriev I.V."/>
            <person name="Nagy L.G."/>
            <person name="Martin F."/>
            <person name="Kauserud H."/>
        </authorList>
    </citation>
    <scope>NUCLEOTIDE SEQUENCE</scope>
    <source>
        <strain evidence="2">CBHHK182m</strain>
    </source>
</reference>
<dbReference type="Proteomes" id="UP001215598">
    <property type="component" value="Unassembled WGS sequence"/>
</dbReference>
<dbReference type="EMBL" id="JARKIB010000119">
    <property type="protein sequence ID" value="KAJ7736834.1"/>
    <property type="molecule type" value="Genomic_DNA"/>
</dbReference>
<evidence type="ECO:0000313" key="3">
    <source>
        <dbReference type="Proteomes" id="UP001215598"/>
    </source>
</evidence>
<feature type="region of interest" description="Disordered" evidence="1">
    <location>
        <begin position="213"/>
        <end position="250"/>
    </location>
</feature>
<name>A0AAD7MXG6_9AGAR</name>
<sequence length="250" mass="28018">MTSRPSYGIGIGIAQHRAGVETPVMIGDSRPLHKVGSQLGQPVAWNKEYCLQGRSQDLKEEEEEGRKKTGQKYHGFRQKTTGRADTPLVYFTTSTFLGITDFEIARMASEEGEVSPRRDGGSFQRVESQDYARPRSEESFALAKIHLLSSHTEMRDVGRTRARAWNLLGYCSPAIQPMPKSWWHRARMNSPTSQRKYIDCSVSNLTVPVNVQHEQPVSGSGDSRRVQVEPSDIHVPESSTSEQWGWRGGG</sequence>